<protein>
    <submittedName>
        <fullName evidence="1">Uncharacterized protein</fullName>
    </submittedName>
</protein>
<dbReference type="AlphaFoldDB" id="A0A0B0MBZ6"/>
<proteinExistence type="predicted"/>
<sequence>MLESVTIFRRIIVGVVTV</sequence>
<dbReference type="EMBL" id="JRRC01019734">
    <property type="protein sequence ID" value="KHF97851.1"/>
    <property type="molecule type" value="Genomic_DNA"/>
</dbReference>
<name>A0A0B0MBZ6_GOSAR</name>
<dbReference type="Proteomes" id="UP000032142">
    <property type="component" value="Unassembled WGS sequence"/>
</dbReference>
<comment type="caution">
    <text evidence="1">The sequence shown here is derived from an EMBL/GenBank/DDBJ whole genome shotgun (WGS) entry which is preliminary data.</text>
</comment>
<gene>
    <name evidence="1" type="ORF">F383_36923</name>
</gene>
<evidence type="ECO:0000313" key="2">
    <source>
        <dbReference type="Proteomes" id="UP000032142"/>
    </source>
</evidence>
<accession>A0A0B0MBZ6</accession>
<organism evidence="1 2">
    <name type="scientific">Gossypium arboreum</name>
    <name type="common">Tree cotton</name>
    <name type="synonym">Gossypium nanking</name>
    <dbReference type="NCBI Taxonomy" id="29729"/>
    <lineage>
        <taxon>Eukaryota</taxon>
        <taxon>Viridiplantae</taxon>
        <taxon>Streptophyta</taxon>
        <taxon>Embryophyta</taxon>
        <taxon>Tracheophyta</taxon>
        <taxon>Spermatophyta</taxon>
        <taxon>Magnoliopsida</taxon>
        <taxon>eudicotyledons</taxon>
        <taxon>Gunneridae</taxon>
        <taxon>Pentapetalae</taxon>
        <taxon>rosids</taxon>
        <taxon>malvids</taxon>
        <taxon>Malvales</taxon>
        <taxon>Malvaceae</taxon>
        <taxon>Malvoideae</taxon>
        <taxon>Gossypium</taxon>
    </lineage>
</organism>
<evidence type="ECO:0000313" key="1">
    <source>
        <dbReference type="EMBL" id="KHF97851.1"/>
    </source>
</evidence>
<reference evidence="2" key="1">
    <citation type="submission" date="2014-09" db="EMBL/GenBank/DDBJ databases">
        <authorList>
            <person name="Mudge J."/>
            <person name="Ramaraj T."/>
            <person name="Lindquist I.E."/>
            <person name="Bharti A.K."/>
            <person name="Sundararajan A."/>
            <person name="Cameron C.T."/>
            <person name="Woodward J.E."/>
            <person name="May G.D."/>
            <person name="Brubaker C."/>
            <person name="Broadhvest J."/>
            <person name="Wilkins T.A."/>
        </authorList>
    </citation>
    <scope>NUCLEOTIDE SEQUENCE</scope>
    <source>
        <strain evidence="2">cv. AKA8401</strain>
    </source>
</reference>
<keyword evidence="2" id="KW-1185">Reference proteome</keyword>